<organism evidence="2">
    <name type="scientific">uncultured spirochete</name>
    <dbReference type="NCBI Taxonomy" id="156406"/>
    <lineage>
        <taxon>Bacteria</taxon>
        <taxon>Pseudomonadati</taxon>
        <taxon>Spirochaetota</taxon>
        <taxon>Spirochaetia</taxon>
        <taxon>Spirochaetales</taxon>
        <taxon>environmental samples</taxon>
    </lineage>
</organism>
<feature type="signal peptide" evidence="1">
    <location>
        <begin position="1"/>
        <end position="21"/>
    </location>
</feature>
<sequence length="327" mass="35010">MKRIKYLALSFLCLAAPMLGALDFQIPEVLGISGFGTTLTEQITAELPGKSHETSPFYGQTPRSDIMVESASNNIKAPSNGTIIYVQTEAPVKTIFSFPLGGALAVRHPESYLSLLSGLDADQALKFSKQDQTTTQDVPAVKKGETLSGGSGSGVYPPNCFGLRLFDAQSALWVNPVFLASWIQDRTSPVIRGAKLTKFDDSGTSPFDLSGAAVKEKRIMCVQGSYRIWVDAFDTIIPGSSLHSAPYRILVVLDGKSIIDTSFIAANCSEGGLSFLGNPAPSRETLAADGSYNIGQIMLARGEHDLQLQVSDYAGNQSSLKTLIIAY</sequence>
<accession>A0A3P3XU14</accession>
<dbReference type="EMBL" id="FWDO01000007">
    <property type="protein sequence ID" value="SLM19797.1"/>
    <property type="molecule type" value="Genomic_DNA"/>
</dbReference>
<evidence type="ECO:0000256" key="1">
    <source>
        <dbReference type="SAM" id="SignalP"/>
    </source>
</evidence>
<keyword evidence="1" id="KW-0732">Signal</keyword>
<proteinExistence type="predicted"/>
<feature type="chain" id="PRO_5018071844" evidence="1">
    <location>
        <begin position="22"/>
        <end position="327"/>
    </location>
</feature>
<reference evidence="2" key="1">
    <citation type="submission" date="2017-02" db="EMBL/GenBank/DDBJ databases">
        <authorList>
            <person name="Regsiter A."/>
            <person name="William W."/>
        </authorList>
    </citation>
    <scope>NUCLEOTIDE SEQUENCE</scope>
    <source>
        <strain evidence="2">BdmA 4</strain>
    </source>
</reference>
<evidence type="ECO:0000313" key="2">
    <source>
        <dbReference type="EMBL" id="SLM19797.1"/>
    </source>
</evidence>
<protein>
    <submittedName>
        <fullName evidence="2">Uncharacterized protein</fullName>
    </submittedName>
</protein>
<gene>
    <name evidence="2" type="ORF">SPIRO4BDMA_70219</name>
</gene>
<dbReference type="AlphaFoldDB" id="A0A3P3XU14"/>
<name>A0A3P3XU14_9SPIR</name>